<evidence type="ECO:0000256" key="2">
    <source>
        <dbReference type="ARBA" id="ARBA00012759"/>
    </source>
</evidence>
<gene>
    <name evidence="10" type="primary">Aste57867_14161</name>
    <name evidence="9" type="ORF">As57867_014110</name>
    <name evidence="10" type="ORF">ASTE57867_14161</name>
</gene>
<evidence type="ECO:0000256" key="5">
    <source>
        <dbReference type="ARBA" id="ARBA00022801"/>
    </source>
</evidence>
<evidence type="ECO:0000256" key="1">
    <source>
        <dbReference type="ARBA" id="ARBA00000707"/>
    </source>
</evidence>
<accession>A0A485L277</accession>
<keyword evidence="6" id="KW-0788">Thiol protease</keyword>
<comment type="catalytic activity">
    <reaction evidence="1">
        <text>Thiol-dependent hydrolysis of ester, thioester, amide, peptide and isopeptide bonds formed by the C-terminal Gly of ubiquitin (a 76-residue protein attached to proteins as an intracellular targeting signal).</text>
        <dbReference type="EC" id="3.4.19.12"/>
    </reaction>
</comment>
<evidence type="ECO:0000256" key="7">
    <source>
        <dbReference type="SAM" id="MobiDB-lite"/>
    </source>
</evidence>
<dbReference type="EMBL" id="VJMH01005526">
    <property type="protein sequence ID" value="KAF0694992.1"/>
    <property type="molecule type" value="Genomic_DNA"/>
</dbReference>
<evidence type="ECO:0000313" key="9">
    <source>
        <dbReference type="EMBL" id="KAF0694992.1"/>
    </source>
</evidence>
<name>A0A485L277_9STRA</name>
<evidence type="ECO:0000256" key="4">
    <source>
        <dbReference type="ARBA" id="ARBA00022786"/>
    </source>
</evidence>
<keyword evidence="5" id="KW-0378">Hydrolase</keyword>
<dbReference type="OrthoDB" id="333752at2759"/>
<keyword evidence="11" id="KW-1185">Reference proteome</keyword>
<dbReference type="AlphaFoldDB" id="A0A485L277"/>
<protein>
    <recommendedName>
        <fullName evidence="2">ubiquitinyl hydrolase 1</fullName>
        <ecNumber evidence="2">3.4.19.12</ecNumber>
    </recommendedName>
</protein>
<feature type="domain" description="OTU1 Ubl" evidence="8">
    <location>
        <begin position="4"/>
        <end position="55"/>
    </location>
</feature>
<sequence length="616" mass="66671">MFSIRVRSPKGVAVVQIAPLSTFQEFQEKALAALSLRPTARGGFMFRGGFPPKEIHADADAAVESIFQKNDTVVIEPVAISAHVPRQSKATQKKFAGVGVKLGAVPSSEGETHVPPPTTTGSTGEKVVAIKVVPNRKRFQGAGVRLSDTADTSTPPPLLRSTPAAAPKRKAIHLGSKEDVEMNLVQAVRGGGGGSSTADKFMRKATKAAVVHQYDMTLANARLQAAWGSQYSMQMMDGGKMKVRFLARSRTWTEEVVDCLQPTEIQAAIKYVVLAGGGDKEMLKPFNMAQVSPRVFWSLARLYSGNVERGLQTLLPDEDWAFLDTRTRTLSAKAMEAQATGGGRWRKEEPDVLPPIVDFLSDDDDGSTLVASQETTVPHVDAKAVRNAAARAALARLHQHTRPDTAAPPPPPTEAPIVDEDIETTDATITVLCDNCGKARVVSAADRVVVGIADDAPWMCNELVRVGRSGGCAMPDDELVRLVESARVAACLDALGVHGRAQLANADMELVFSAWRRQFPHDVMSLDVLEAHVEEARFQELDDRMQEIVGDADVVHHLEASKVATPYDLRTTPGDLILRELAPKFPTFSIKEVEAWQAAAAAAMEAAPWMDEWRSV</sequence>
<dbReference type="EC" id="3.4.19.12" evidence="2"/>
<dbReference type="Gene3D" id="3.10.20.90">
    <property type="entry name" value="Phosphatidylinositol 3-kinase Catalytic Subunit, Chain A, domain 1"/>
    <property type="match status" value="1"/>
</dbReference>
<evidence type="ECO:0000259" key="8">
    <source>
        <dbReference type="Pfam" id="PF21403"/>
    </source>
</evidence>
<dbReference type="Pfam" id="PF21403">
    <property type="entry name" value="OTU1_UBXL"/>
    <property type="match status" value="1"/>
</dbReference>
<evidence type="ECO:0000313" key="11">
    <source>
        <dbReference type="Proteomes" id="UP000332933"/>
    </source>
</evidence>
<keyword evidence="3" id="KW-0645">Protease</keyword>
<evidence type="ECO:0000256" key="3">
    <source>
        <dbReference type="ARBA" id="ARBA00022670"/>
    </source>
</evidence>
<evidence type="ECO:0000313" key="10">
    <source>
        <dbReference type="EMBL" id="VFT90987.1"/>
    </source>
</evidence>
<organism evidence="10 11">
    <name type="scientific">Aphanomyces stellatus</name>
    <dbReference type="NCBI Taxonomy" id="120398"/>
    <lineage>
        <taxon>Eukaryota</taxon>
        <taxon>Sar</taxon>
        <taxon>Stramenopiles</taxon>
        <taxon>Oomycota</taxon>
        <taxon>Saprolegniomycetes</taxon>
        <taxon>Saprolegniales</taxon>
        <taxon>Verrucalvaceae</taxon>
        <taxon>Aphanomyces</taxon>
    </lineage>
</organism>
<feature type="region of interest" description="Disordered" evidence="7">
    <location>
        <begin position="143"/>
        <end position="168"/>
    </location>
</feature>
<dbReference type="InterPro" id="IPR048857">
    <property type="entry name" value="OTU1_Ubl"/>
</dbReference>
<keyword evidence="4" id="KW-0833">Ubl conjugation pathway</keyword>
<proteinExistence type="predicted"/>
<reference evidence="9" key="2">
    <citation type="submission" date="2019-06" db="EMBL/GenBank/DDBJ databases">
        <title>Genomics analysis of Aphanomyces spp. identifies a new class of oomycete effector associated with host adaptation.</title>
        <authorList>
            <person name="Gaulin E."/>
        </authorList>
    </citation>
    <scope>NUCLEOTIDE SEQUENCE</scope>
    <source>
        <strain evidence="9">CBS 578.67</strain>
    </source>
</reference>
<dbReference type="EMBL" id="CAADRA010005547">
    <property type="protein sequence ID" value="VFT90987.1"/>
    <property type="molecule type" value="Genomic_DNA"/>
</dbReference>
<reference evidence="10 11" key="1">
    <citation type="submission" date="2019-03" db="EMBL/GenBank/DDBJ databases">
        <authorList>
            <person name="Gaulin E."/>
            <person name="Dumas B."/>
        </authorList>
    </citation>
    <scope>NUCLEOTIDE SEQUENCE [LARGE SCALE GENOMIC DNA]</scope>
    <source>
        <strain evidence="10">CBS 568.67</strain>
    </source>
</reference>
<dbReference type="Proteomes" id="UP000332933">
    <property type="component" value="Unassembled WGS sequence"/>
</dbReference>
<evidence type="ECO:0000256" key="6">
    <source>
        <dbReference type="ARBA" id="ARBA00022807"/>
    </source>
</evidence>